<accession>A0A0L8G9E3</accession>
<proteinExistence type="predicted"/>
<dbReference type="AlphaFoldDB" id="A0A0L8G9E3"/>
<gene>
    <name evidence="2" type="ORF">OCBIM_22037613mg</name>
</gene>
<evidence type="ECO:0000256" key="1">
    <source>
        <dbReference type="SAM" id="MobiDB-lite"/>
    </source>
</evidence>
<name>A0A0L8G9E3_OCTBM</name>
<sequence>MPLVYSGIVSVKPCCITNLLPYKDSTQETNVIQRQYVVLNRKFQEALVGNQTKRSLVGNQTKRSLVGNQTKRSLVGNQTKRS</sequence>
<dbReference type="EMBL" id="KQ423077">
    <property type="protein sequence ID" value="KOF73636.1"/>
    <property type="molecule type" value="Genomic_DNA"/>
</dbReference>
<organism evidence="2">
    <name type="scientific">Octopus bimaculoides</name>
    <name type="common">California two-spotted octopus</name>
    <dbReference type="NCBI Taxonomy" id="37653"/>
    <lineage>
        <taxon>Eukaryota</taxon>
        <taxon>Metazoa</taxon>
        <taxon>Spiralia</taxon>
        <taxon>Lophotrochozoa</taxon>
        <taxon>Mollusca</taxon>
        <taxon>Cephalopoda</taxon>
        <taxon>Coleoidea</taxon>
        <taxon>Octopodiformes</taxon>
        <taxon>Octopoda</taxon>
        <taxon>Incirrata</taxon>
        <taxon>Octopodidae</taxon>
        <taxon>Octopus</taxon>
    </lineage>
</organism>
<feature type="region of interest" description="Disordered" evidence="1">
    <location>
        <begin position="58"/>
        <end position="82"/>
    </location>
</feature>
<protein>
    <submittedName>
        <fullName evidence="2">Uncharacterized protein</fullName>
    </submittedName>
</protein>
<evidence type="ECO:0000313" key="2">
    <source>
        <dbReference type="EMBL" id="KOF73636.1"/>
    </source>
</evidence>
<reference evidence="2" key="1">
    <citation type="submission" date="2015-07" db="EMBL/GenBank/DDBJ databases">
        <title>MeaNS - Measles Nucleotide Surveillance Program.</title>
        <authorList>
            <person name="Tran T."/>
            <person name="Druce J."/>
        </authorList>
    </citation>
    <scope>NUCLEOTIDE SEQUENCE</scope>
    <source>
        <strain evidence="2">UCB-OBI-ISO-001</strain>
        <tissue evidence="2">Gonad</tissue>
    </source>
</reference>